<accession>A0ABT4YRS0</accession>
<evidence type="ECO:0000313" key="10">
    <source>
        <dbReference type="Proteomes" id="UP001210678"/>
    </source>
</evidence>
<dbReference type="InterPro" id="IPR048372">
    <property type="entry name" value="ZapC_C"/>
</dbReference>
<evidence type="ECO:0000313" key="9">
    <source>
        <dbReference type="EMBL" id="MDB1123906.1"/>
    </source>
</evidence>
<dbReference type="Proteomes" id="UP001210678">
    <property type="component" value="Unassembled WGS sequence"/>
</dbReference>
<dbReference type="RefSeq" id="WP_272135667.1">
    <property type="nucleotide sequence ID" value="NZ_JAQLOI010000001.1"/>
</dbReference>
<dbReference type="EMBL" id="JAQLOI010000001">
    <property type="protein sequence ID" value="MDB1123906.1"/>
    <property type="molecule type" value="Genomic_DNA"/>
</dbReference>
<feature type="domain" description="Cell-division protein ZapC C-terminal" evidence="7">
    <location>
        <begin position="89"/>
        <end position="167"/>
    </location>
</feature>
<protein>
    <recommendedName>
        <fullName evidence="5 6">Cell division protein ZapC</fullName>
    </recommendedName>
</protein>
<name>A0ABT4YRS0_9VIBR</name>
<keyword evidence="2 5" id="KW-0132">Cell division</keyword>
<evidence type="ECO:0000256" key="3">
    <source>
        <dbReference type="ARBA" id="ARBA00023210"/>
    </source>
</evidence>
<evidence type="ECO:0000259" key="7">
    <source>
        <dbReference type="Pfam" id="PF07126"/>
    </source>
</evidence>
<comment type="subcellular location">
    <subcellularLocation>
        <location evidence="5 6">Cytoplasm</location>
    </subcellularLocation>
</comment>
<dbReference type="InterPro" id="IPR048373">
    <property type="entry name" value="ZapC_N"/>
</dbReference>
<comment type="function">
    <text evidence="5 6">Contributes to the efficiency of the cell division process by stabilizing the polymeric form of the cell division protein FtsZ. Acts by promoting interactions between FtsZ protofilaments and suppressing the GTPase activity of FtsZ.</text>
</comment>
<evidence type="ECO:0000256" key="5">
    <source>
        <dbReference type="HAMAP-Rule" id="MF_00906"/>
    </source>
</evidence>
<dbReference type="PIRSF" id="PIRSF010252">
    <property type="entry name" value="ZapC"/>
    <property type="match status" value="1"/>
</dbReference>
<dbReference type="HAMAP" id="MF_00906">
    <property type="entry name" value="ZapC"/>
    <property type="match status" value="1"/>
</dbReference>
<dbReference type="GO" id="GO:0051301">
    <property type="term" value="P:cell division"/>
    <property type="evidence" value="ECO:0007669"/>
    <property type="project" value="UniProtKB-KW"/>
</dbReference>
<evidence type="ECO:0000256" key="6">
    <source>
        <dbReference type="PIRNR" id="PIRNR010252"/>
    </source>
</evidence>
<evidence type="ECO:0000256" key="2">
    <source>
        <dbReference type="ARBA" id="ARBA00022618"/>
    </source>
</evidence>
<evidence type="ECO:0000259" key="8">
    <source>
        <dbReference type="Pfam" id="PF21083"/>
    </source>
</evidence>
<reference evidence="9 10" key="1">
    <citation type="submission" date="2023-01" db="EMBL/GenBank/DDBJ databases">
        <title>Vibrio sp. KJ40-1 sp.nov, isolated from marine algae.</title>
        <authorList>
            <person name="Butt M."/>
            <person name="Kim J.M.J."/>
            <person name="Jeon C.O.C."/>
        </authorList>
    </citation>
    <scope>NUCLEOTIDE SEQUENCE [LARGE SCALE GENOMIC DNA]</scope>
    <source>
        <strain evidence="9 10">KJ40-1</strain>
    </source>
</reference>
<dbReference type="InterPro" id="IPR009809">
    <property type="entry name" value="ZapC"/>
</dbReference>
<feature type="domain" description="Cell-division protein ZapC N-terminal" evidence="8">
    <location>
        <begin position="1"/>
        <end position="88"/>
    </location>
</feature>
<sequence>MLKPRDTWNWFYDEQQNALMLDLGSDMLFKVNLPKKHLVDCAYTDTDFTVDDASAFMAFKESVTNLNLSEPRQAELVLNCVASKRFHKPVQPKSWFFDEQANDYLPNEGDIVHLKNSHGEGYFMVIDVCENASLCAYIENDEFPLDGRKVLKFSESIKVMHNRMVCVNHLFEVLPVALVG</sequence>
<evidence type="ECO:0000256" key="1">
    <source>
        <dbReference type="ARBA" id="ARBA00022490"/>
    </source>
</evidence>
<keyword evidence="1 5" id="KW-0963">Cytoplasm</keyword>
<keyword evidence="3 5" id="KW-0717">Septation</keyword>
<gene>
    <name evidence="5" type="primary">zapC</name>
    <name evidence="9" type="ORF">PGX00_09680</name>
</gene>
<proteinExistence type="inferred from homology"/>
<dbReference type="Pfam" id="PF21083">
    <property type="entry name" value="ZapC_N"/>
    <property type="match status" value="1"/>
</dbReference>
<comment type="subunit">
    <text evidence="5">Interacts directly with FtsZ.</text>
</comment>
<keyword evidence="10" id="KW-1185">Reference proteome</keyword>
<comment type="caution">
    <text evidence="9">The sequence shown here is derived from an EMBL/GenBank/DDBJ whole genome shotgun (WGS) entry which is preliminary data.</text>
</comment>
<keyword evidence="4 5" id="KW-0131">Cell cycle</keyword>
<dbReference type="Pfam" id="PF07126">
    <property type="entry name" value="ZapC_C"/>
    <property type="match status" value="1"/>
</dbReference>
<evidence type="ECO:0000256" key="4">
    <source>
        <dbReference type="ARBA" id="ARBA00023306"/>
    </source>
</evidence>
<comment type="similarity">
    <text evidence="5 6">Belongs to the ZapC family.</text>
</comment>
<organism evidence="9 10">
    <name type="scientific">Vibrio algarum</name>
    <dbReference type="NCBI Taxonomy" id="3020714"/>
    <lineage>
        <taxon>Bacteria</taxon>
        <taxon>Pseudomonadati</taxon>
        <taxon>Pseudomonadota</taxon>
        <taxon>Gammaproteobacteria</taxon>
        <taxon>Vibrionales</taxon>
        <taxon>Vibrionaceae</taxon>
        <taxon>Vibrio</taxon>
    </lineage>
</organism>